<evidence type="ECO:0000313" key="2">
    <source>
        <dbReference type="Proteomes" id="UP000005238"/>
    </source>
</evidence>
<dbReference type="EMBL" id="DS567533">
    <property type="status" value="NOT_ANNOTATED_CDS"/>
    <property type="molecule type" value="Genomic_DNA"/>
</dbReference>
<dbReference type="InParanoid" id="H3H8Q2"/>
<dbReference type="VEuPathDB" id="FungiDB:KRP23_13725"/>
<evidence type="ECO:0000313" key="1">
    <source>
        <dbReference type="EnsemblProtists" id="Phyra87190"/>
    </source>
</evidence>
<protein>
    <submittedName>
        <fullName evidence="1">Uncharacterized protein</fullName>
    </submittedName>
</protein>
<dbReference type="HOGENOM" id="CLU_1800323_0_0_1"/>
<reference evidence="2" key="1">
    <citation type="journal article" date="2006" name="Science">
        <title>Phytophthora genome sequences uncover evolutionary origins and mechanisms of pathogenesis.</title>
        <authorList>
            <person name="Tyler B.M."/>
            <person name="Tripathy S."/>
            <person name="Zhang X."/>
            <person name="Dehal P."/>
            <person name="Jiang R.H."/>
            <person name="Aerts A."/>
            <person name="Arredondo F.D."/>
            <person name="Baxter L."/>
            <person name="Bensasson D."/>
            <person name="Beynon J.L."/>
            <person name="Chapman J."/>
            <person name="Damasceno C.M."/>
            <person name="Dorrance A.E."/>
            <person name="Dou D."/>
            <person name="Dickerman A.W."/>
            <person name="Dubchak I.L."/>
            <person name="Garbelotto M."/>
            <person name="Gijzen M."/>
            <person name="Gordon S.G."/>
            <person name="Govers F."/>
            <person name="Grunwald N.J."/>
            <person name="Huang W."/>
            <person name="Ivors K.L."/>
            <person name="Jones R.W."/>
            <person name="Kamoun S."/>
            <person name="Krampis K."/>
            <person name="Lamour K.H."/>
            <person name="Lee M.K."/>
            <person name="McDonald W.H."/>
            <person name="Medina M."/>
            <person name="Meijer H.J."/>
            <person name="Nordberg E.K."/>
            <person name="Maclean D.J."/>
            <person name="Ospina-Giraldo M.D."/>
            <person name="Morris P.F."/>
            <person name="Phuntumart V."/>
            <person name="Putnam N.H."/>
            <person name="Rash S."/>
            <person name="Rose J.K."/>
            <person name="Sakihama Y."/>
            <person name="Salamov A.A."/>
            <person name="Savidor A."/>
            <person name="Scheuring C.F."/>
            <person name="Smith B.M."/>
            <person name="Sobral B.W."/>
            <person name="Terry A."/>
            <person name="Torto-Alalibo T.A."/>
            <person name="Win J."/>
            <person name="Xu Z."/>
            <person name="Zhang H."/>
            <person name="Grigoriev I.V."/>
            <person name="Rokhsar D.S."/>
            <person name="Boore J.L."/>
        </authorList>
    </citation>
    <scope>NUCLEOTIDE SEQUENCE [LARGE SCALE GENOMIC DNA]</scope>
    <source>
        <strain evidence="2">Pr102</strain>
    </source>
</reference>
<organism evidence="1 2">
    <name type="scientific">Phytophthora ramorum</name>
    <name type="common">Sudden oak death agent</name>
    <dbReference type="NCBI Taxonomy" id="164328"/>
    <lineage>
        <taxon>Eukaryota</taxon>
        <taxon>Sar</taxon>
        <taxon>Stramenopiles</taxon>
        <taxon>Oomycota</taxon>
        <taxon>Peronosporomycetes</taxon>
        <taxon>Peronosporales</taxon>
        <taxon>Peronosporaceae</taxon>
        <taxon>Phytophthora</taxon>
    </lineage>
</organism>
<name>H3H8Q2_PHYRM</name>
<proteinExistence type="predicted"/>
<dbReference type="VEuPathDB" id="FungiDB:KRP22_4436"/>
<reference evidence="1" key="2">
    <citation type="submission" date="2015-06" db="UniProtKB">
        <authorList>
            <consortium name="EnsemblProtists"/>
        </authorList>
    </citation>
    <scope>IDENTIFICATION</scope>
    <source>
        <strain evidence="1">Pr102</strain>
    </source>
</reference>
<dbReference type="OMA" id="WIQACAK"/>
<dbReference type="AlphaFoldDB" id="H3H8Q2"/>
<sequence>MKKDERIAILKQHDDAQAAMDGIMLGDAGLTTGTNAVSKRTKHCPYRLINFLFSDEFATRYSQTGDTASRAALDSKQTNAKSNFWQEVRESYVHIFPKTHERNLVMFDDELFRGIDPSVTKPHPPEKLFAMAKELTQKYFAAEQRFTKCGQHENEFRNFVENQGVVLYLRKWLKSAEH</sequence>
<keyword evidence="2" id="KW-1185">Reference proteome</keyword>
<accession>H3H8Q2</accession>
<dbReference type="Proteomes" id="UP000005238">
    <property type="component" value="Unassembled WGS sequence"/>
</dbReference>
<dbReference type="EnsemblProtists" id="Phyra87190">
    <property type="protein sequence ID" value="Phyra87190"/>
    <property type="gene ID" value="Phyra87190"/>
</dbReference>
<dbReference type="eggNOG" id="ENOG502RGKT">
    <property type="taxonomic scope" value="Eukaryota"/>
</dbReference>